<dbReference type="AlphaFoldDB" id="A0AAD0QIB4"/>
<dbReference type="InterPro" id="IPR019647">
    <property type="entry name" value="PhoP_reg_network_YrbL"/>
</dbReference>
<sequence>MNEKIVLTEEFLVARGGERDCYIHPLDSTKVIKVLYINNKTNRNQNTLEYKYFKFLEKQNVPLSHITKCYGYIDTDLGEGLIFDRVYDYDGKTSMTFLDIIIKNRLTKDVRDKMVEELKEYLFKYNILFVDIALYNVLCCEYEKDRYKLVIIDGLGGRRVGIKFFLYLNSKIFTKYKIRKSWKRFLVGYNKKR</sequence>
<dbReference type="Proteomes" id="UP000254504">
    <property type="component" value="Chromosome"/>
</dbReference>
<organism evidence="1 3">
    <name type="scientific">Aliarcobacter trophiarum LMG 25534</name>
    <dbReference type="NCBI Taxonomy" id="1032241"/>
    <lineage>
        <taxon>Bacteria</taxon>
        <taxon>Pseudomonadati</taxon>
        <taxon>Campylobacterota</taxon>
        <taxon>Epsilonproteobacteria</taxon>
        <taxon>Campylobacterales</taxon>
        <taxon>Arcobacteraceae</taxon>
        <taxon>Aliarcobacter</taxon>
    </lineage>
</organism>
<evidence type="ECO:0000313" key="4">
    <source>
        <dbReference type="Proteomes" id="UP000289132"/>
    </source>
</evidence>
<keyword evidence="4" id="KW-1185">Reference proteome</keyword>
<dbReference type="EMBL" id="CP031367">
    <property type="protein sequence ID" value="AXK48403.1"/>
    <property type="molecule type" value="Genomic_DNA"/>
</dbReference>
<accession>A0AAD0QIB4</accession>
<dbReference type="EMBL" id="PDKD01000001">
    <property type="protein sequence ID" value="RXJ92929.1"/>
    <property type="molecule type" value="Genomic_DNA"/>
</dbReference>
<name>A0AAD0QIB4_9BACT</name>
<dbReference type="RefSeq" id="WP_115427939.1">
    <property type="nucleotide sequence ID" value="NZ_CP031367.1"/>
</dbReference>
<reference evidence="2 4" key="1">
    <citation type="submission" date="2017-10" db="EMBL/GenBank/DDBJ databases">
        <title>Genomics of the genus Arcobacter.</title>
        <authorList>
            <person name="Perez-Cataluna A."/>
            <person name="Figueras M.J."/>
        </authorList>
    </citation>
    <scope>NUCLEOTIDE SEQUENCE [LARGE SCALE GENOMIC DNA]</scope>
    <source>
        <strain evidence="2 4">LMG 25534</strain>
    </source>
</reference>
<reference evidence="1 3" key="2">
    <citation type="submission" date="2018-07" db="EMBL/GenBank/DDBJ databases">
        <title>Complete genome of the Arcobacter trophiarum type strain LMG 25534.</title>
        <authorList>
            <person name="Miller W.G."/>
            <person name="Yee E."/>
        </authorList>
    </citation>
    <scope>NUCLEOTIDE SEQUENCE [LARGE SCALE GENOMIC DNA]</scope>
    <source>
        <strain evidence="1 3">LMG 25534</strain>
    </source>
</reference>
<evidence type="ECO:0000313" key="3">
    <source>
        <dbReference type="Proteomes" id="UP000254504"/>
    </source>
</evidence>
<dbReference type="Proteomes" id="UP000289132">
    <property type="component" value="Unassembled WGS sequence"/>
</dbReference>
<gene>
    <name evidence="1" type="ORF">ATR_0522</name>
    <name evidence="2" type="ORF">CRU87_00110</name>
</gene>
<dbReference type="Pfam" id="PF10707">
    <property type="entry name" value="YrbL-PhoP_reg"/>
    <property type="match status" value="1"/>
</dbReference>
<evidence type="ECO:0000313" key="1">
    <source>
        <dbReference type="EMBL" id="AXK48403.1"/>
    </source>
</evidence>
<dbReference type="KEGG" id="atp:ATR_0522"/>
<evidence type="ECO:0000313" key="2">
    <source>
        <dbReference type="EMBL" id="RXJ92929.1"/>
    </source>
</evidence>
<proteinExistence type="predicted"/>
<protein>
    <submittedName>
        <fullName evidence="1">YrbL family protein</fullName>
    </submittedName>
</protein>